<evidence type="ECO:0000313" key="3">
    <source>
        <dbReference type="EMBL" id="RXZ44304.1"/>
    </source>
</evidence>
<dbReference type="InterPro" id="IPR012340">
    <property type="entry name" value="NA-bd_OB-fold"/>
</dbReference>
<dbReference type="RefSeq" id="WP_129212521.1">
    <property type="nucleotide sequence ID" value="NZ_REGR01000004.1"/>
</dbReference>
<dbReference type="SUPFAM" id="SSF53098">
    <property type="entry name" value="Ribonuclease H-like"/>
    <property type="match status" value="1"/>
</dbReference>
<dbReference type="InterPro" id="IPR012337">
    <property type="entry name" value="RNaseH-like_sf"/>
</dbReference>
<comment type="caution">
    <text evidence="3">The sequence shown here is derived from an EMBL/GenBank/DDBJ whole genome shotgun (WGS) entry which is preliminary data.</text>
</comment>
<evidence type="ECO:0000313" key="4">
    <source>
        <dbReference type="Proteomes" id="UP000290682"/>
    </source>
</evidence>
<dbReference type="Pfam" id="PF16921">
    <property type="entry name" value="Tex_YqgF"/>
    <property type="match status" value="1"/>
</dbReference>
<proteinExistence type="predicted"/>
<dbReference type="Gene3D" id="1.10.10.650">
    <property type="entry name" value="RuvA domain 2-like"/>
    <property type="match status" value="1"/>
</dbReference>
<evidence type="ECO:0000256" key="1">
    <source>
        <dbReference type="SAM" id="MobiDB-lite"/>
    </source>
</evidence>
<dbReference type="SUPFAM" id="SSF47781">
    <property type="entry name" value="RuvA domain 2-like"/>
    <property type="match status" value="2"/>
</dbReference>
<dbReference type="CDD" id="cd05685">
    <property type="entry name" value="S1_Tex"/>
    <property type="match status" value="1"/>
</dbReference>
<dbReference type="InterPro" id="IPR041692">
    <property type="entry name" value="HHH_9"/>
</dbReference>
<dbReference type="Pfam" id="PF00575">
    <property type="entry name" value="S1"/>
    <property type="match status" value="1"/>
</dbReference>
<dbReference type="Pfam" id="PF22706">
    <property type="entry name" value="Tex_central_region"/>
    <property type="match status" value="1"/>
</dbReference>
<keyword evidence="4" id="KW-1185">Reference proteome</keyword>
<dbReference type="InterPro" id="IPR032639">
    <property type="entry name" value="Tex_YqgF"/>
</dbReference>
<protein>
    <submittedName>
        <fullName evidence="3">RNA-binding transcriptional accessory protein</fullName>
    </submittedName>
</protein>
<dbReference type="SMART" id="SM00316">
    <property type="entry name" value="S1"/>
    <property type="match status" value="1"/>
</dbReference>
<organism evidence="3 4">
    <name type="scientific">Crenobacter cavernae</name>
    <dbReference type="NCBI Taxonomy" id="2290923"/>
    <lineage>
        <taxon>Bacteria</taxon>
        <taxon>Pseudomonadati</taxon>
        <taxon>Pseudomonadota</taxon>
        <taxon>Betaproteobacteria</taxon>
        <taxon>Neisseriales</taxon>
        <taxon>Neisseriaceae</taxon>
        <taxon>Crenobacter</taxon>
    </lineage>
</organism>
<dbReference type="Gene3D" id="1.10.3500.10">
    <property type="entry name" value="Tex N-terminal region-like"/>
    <property type="match status" value="1"/>
</dbReference>
<dbReference type="PROSITE" id="PS50126">
    <property type="entry name" value="S1"/>
    <property type="match status" value="1"/>
</dbReference>
<reference evidence="3 4" key="1">
    <citation type="submission" date="2018-10" db="EMBL/GenBank/DDBJ databases">
        <title>Draft genome of Fastidiocella sp. strain 375T, a bacterium isolated from a karstic cave dripping water.</title>
        <authorList>
            <person name="Coelho C."/>
            <person name="Verissimo A."/>
            <person name="Tiago I."/>
        </authorList>
    </citation>
    <scope>NUCLEOTIDE SEQUENCE [LARGE SCALE GENOMIC DNA]</scope>
    <source>
        <strain evidence="3 4">CAVE-375</strain>
    </source>
</reference>
<dbReference type="InterPro" id="IPR018974">
    <property type="entry name" value="Tex-like_N"/>
</dbReference>
<dbReference type="Pfam" id="PF09371">
    <property type="entry name" value="Tex_N"/>
    <property type="match status" value="1"/>
</dbReference>
<dbReference type="InterPro" id="IPR003029">
    <property type="entry name" value="S1_domain"/>
</dbReference>
<dbReference type="Pfam" id="PF17674">
    <property type="entry name" value="HHH_9"/>
    <property type="match status" value="1"/>
</dbReference>
<dbReference type="InterPro" id="IPR023323">
    <property type="entry name" value="Tex-like_dom_sf"/>
</dbReference>
<dbReference type="Pfam" id="PF12836">
    <property type="entry name" value="HHH_3"/>
    <property type="match status" value="1"/>
</dbReference>
<dbReference type="InterPro" id="IPR037027">
    <property type="entry name" value="YqgF/RNaseH-like_dom_sf"/>
</dbReference>
<dbReference type="InterPro" id="IPR050437">
    <property type="entry name" value="Ribos_protein_bS1-like"/>
</dbReference>
<dbReference type="InterPro" id="IPR055179">
    <property type="entry name" value="Tex-like_central_region"/>
</dbReference>
<sequence>MLPSIARRLAAELNVREAQVAATIELIDGGATVPFIARYRKEVTGGLDDTQLRTLDERLVYLRELDDRRAAILKSIAEQGKLSPELEAALYGADNKTTLEDLYLPYKPKRRTKAQIAREAGLEPLADALLADPTQDPQTLAETYVNLDAGIADAKAVLDGARAILIERFAEDAELLGQLRERLWNEGELAGRVVDGKQEEGAKFSDYFEHREPIRSTPSHRALALLRGRNEGVLSLALRYQPDDTPITQRSSYEEAIAARFGVKDAGRAADKWLLDTVRLTWRAKIFLSFELELVGRLKDAADLGAIKVFSDNLHDLLLAAPAGPRTTLGLDPGLRTGTKVAVVDNTGKLVDTTTIYPHEPRRDWDRSIAVLAALCAKHKVELIAIGNGTASRETDKLAQEIIKKYPELGLTKIVVSEAGASVYSASELAAREFPDLDVSIRGAVSIARRLQDPLAELVKIDPKSIGVGQYQHDVNQSQLARALDAVVEDCVNAVGVDVNTASVPLLTRISGLNSTLAGNIVAYRDLNGAFRTRQELLKVSRLGDKTFEQAAGFLRIMNGANPLDASSVHPEAYPVIESIVAKSGRPVKQLIGDSTYLKTIRPADYTDERFGLPTVMDILKELDKPGRDPRPEFKTATFQEGIEDIKDLTPGMILEGVVTNVTNFGAFVDIGVHQDGLVHISALSEKFIDDPRKVVKAGDIVKVKVLEVDVKRRRIALTARMNDSVDSRGGNRSPGAGSTGKGERRPSRQEPQGDTAMAAAFAKLRR</sequence>
<dbReference type="InterPro" id="IPR023319">
    <property type="entry name" value="Tex-like_HTH_dom_sf"/>
</dbReference>
<name>A0ABY0FDQ7_9NEIS</name>
<dbReference type="PANTHER" id="PTHR10724:SF10">
    <property type="entry name" value="S1 RNA-BINDING DOMAIN-CONTAINING PROTEIN 1"/>
    <property type="match status" value="1"/>
</dbReference>
<evidence type="ECO:0000259" key="2">
    <source>
        <dbReference type="PROSITE" id="PS50126"/>
    </source>
</evidence>
<dbReference type="InterPro" id="IPR044146">
    <property type="entry name" value="S1_Tex"/>
</dbReference>
<dbReference type="InterPro" id="IPR006641">
    <property type="entry name" value="YqgF/RNaseH-like_dom"/>
</dbReference>
<dbReference type="Gene3D" id="2.40.50.140">
    <property type="entry name" value="Nucleic acid-binding proteins"/>
    <property type="match status" value="1"/>
</dbReference>
<accession>A0ABY0FDQ7</accession>
<dbReference type="PANTHER" id="PTHR10724">
    <property type="entry name" value="30S RIBOSOMAL PROTEIN S1"/>
    <property type="match status" value="1"/>
</dbReference>
<feature type="region of interest" description="Disordered" evidence="1">
    <location>
        <begin position="722"/>
        <end position="767"/>
    </location>
</feature>
<feature type="domain" description="S1 motif" evidence="2">
    <location>
        <begin position="652"/>
        <end position="721"/>
    </location>
</feature>
<dbReference type="EMBL" id="REGR01000004">
    <property type="protein sequence ID" value="RXZ44304.1"/>
    <property type="molecule type" value="Genomic_DNA"/>
</dbReference>
<dbReference type="SMART" id="SM00732">
    <property type="entry name" value="YqgFc"/>
    <property type="match status" value="1"/>
</dbReference>
<dbReference type="Gene3D" id="3.30.420.140">
    <property type="entry name" value="YqgF/RNase H-like domain"/>
    <property type="match status" value="1"/>
</dbReference>
<dbReference type="SUPFAM" id="SSF158832">
    <property type="entry name" value="Tex N-terminal region-like"/>
    <property type="match status" value="1"/>
</dbReference>
<dbReference type="InterPro" id="IPR010994">
    <property type="entry name" value="RuvA_2-like"/>
</dbReference>
<gene>
    <name evidence="3" type="ORF">EBB06_07150</name>
</gene>
<dbReference type="Gene3D" id="1.10.150.310">
    <property type="entry name" value="Tex RuvX-like domain-like"/>
    <property type="match status" value="1"/>
</dbReference>
<dbReference type="SUPFAM" id="SSF50249">
    <property type="entry name" value="Nucleic acid-binding proteins"/>
    <property type="match status" value="1"/>
</dbReference>
<dbReference type="Proteomes" id="UP000290682">
    <property type="component" value="Unassembled WGS sequence"/>
</dbReference>